<keyword evidence="4" id="KW-0256">Endoplasmic reticulum</keyword>
<keyword evidence="2" id="KW-0813">Transport</keyword>
<accession>A0A8R1I3Y7</accession>
<dbReference type="GO" id="GO:0042157">
    <property type="term" value="P:lipoprotein metabolic process"/>
    <property type="evidence" value="ECO:0007669"/>
    <property type="project" value="TreeGrafter"/>
</dbReference>
<dbReference type="GO" id="GO:0005794">
    <property type="term" value="C:Golgi apparatus"/>
    <property type="evidence" value="ECO:0007669"/>
    <property type="project" value="TreeGrafter"/>
</dbReference>
<evidence type="ECO:0000256" key="3">
    <source>
        <dbReference type="ARBA" id="ARBA00022729"/>
    </source>
</evidence>
<feature type="signal peptide" evidence="5">
    <location>
        <begin position="1"/>
        <end position="20"/>
    </location>
</feature>
<dbReference type="Proteomes" id="UP000005237">
    <property type="component" value="Unassembled WGS sequence"/>
</dbReference>
<evidence type="ECO:0000256" key="4">
    <source>
        <dbReference type="ARBA" id="ARBA00022824"/>
    </source>
</evidence>
<evidence type="ECO:0000313" key="7">
    <source>
        <dbReference type="EnsemblMetazoa" id="CJA14529.1"/>
    </source>
</evidence>
<evidence type="ECO:0000256" key="1">
    <source>
        <dbReference type="ARBA" id="ARBA00004240"/>
    </source>
</evidence>
<sequence>MFISLRQWTLLAALFIVCLSIPDLAEIKKNLKKHGADYLKRGPPMDENTVRLLKVDYWFRTESMIYDDLDNKEKNPSTVISGNFTFETLHHDIEGGMLGRFSLTQCNTGNCGNPSPIYISFQQGGNNVQHVLKAADEPKATWNFLYAIANTIYTPAEYGDGDAQTVNTVYGKCRVYFGRPEDKKFRRMIDKCELGHGVNFTRFEGIEKVEYDQDVWYTQNTKIDADIIMIDAVEMLAFKSPIHEKHGFRVESRTHVEITNRTRVFVHYYCEDTVPATKCAKQAFGAVKVGEKAYEDVQISADHDNKLTKLIGTYRRHLNDMGDSHICEKHSLLYGQIVQEARLAKREDWEAAIRYPENDHVLGVIANALGSVGSVESLAIAREVLLTESPDHFDDLLFGIAQSPSNNEKWHKQLMYWLASLKPNTEDYWKLANTIATVLNRRCEASPSVLNACNKGKETIVNKFVNDLTATGSISKALEVLENLPVFGAYNLAKKYICNGESHEIQKAALNVILAANKNLYETQLTHKLIRLFRDTCPTATPTSHSQIAIDILLKCVPDHQNVATLILRTESLTPDNHEKWHYLYKAIEASGEKDELKAEFWSRMRKFKVFRPNFLHRALQADSHVHWQQIADASGFRLFSTASAEFLHKTFKRSNFELTVKKGKKEESLFTLSIDTEHLDQFITGSSTKGGTPEGSVRFGITGHKLPTKHIFKGSTDLLSTIWEADGRTIKAFEGHVPVRDTRLSIPLLSGLTVDVNSVGALSLRVLASAEISLWNQRSNAKTEAYASGSLYNTVTLYHHSEAIRRIESTISALSTFTTDTKAIFESLPYDFCLRTTNGNVEISQKTVIENTSGKKHKKTVNRKRTYPGVTYRLDDSTIRQCNSYLEQFRL</sequence>
<evidence type="ECO:0000259" key="6">
    <source>
        <dbReference type="Pfam" id="PF19444"/>
    </source>
</evidence>
<comment type="subcellular location">
    <subcellularLocation>
        <location evidence="1">Endoplasmic reticulum</location>
    </subcellularLocation>
</comment>
<organism evidence="7 8">
    <name type="scientific">Caenorhabditis japonica</name>
    <dbReference type="NCBI Taxonomy" id="281687"/>
    <lineage>
        <taxon>Eukaryota</taxon>
        <taxon>Metazoa</taxon>
        <taxon>Ecdysozoa</taxon>
        <taxon>Nematoda</taxon>
        <taxon>Chromadorea</taxon>
        <taxon>Rhabditida</taxon>
        <taxon>Rhabditina</taxon>
        <taxon>Rhabditomorpha</taxon>
        <taxon>Rhabditoidea</taxon>
        <taxon>Rhabditidae</taxon>
        <taxon>Peloderinae</taxon>
        <taxon>Caenorhabditis</taxon>
    </lineage>
</organism>
<evidence type="ECO:0000256" key="5">
    <source>
        <dbReference type="SAM" id="SignalP"/>
    </source>
</evidence>
<dbReference type="InterPro" id="IPR045811">
    <property type="entry name" value="MTP_lip-bd"/>
</dbReference>
<dbReference type="GO" id="GO:0008289">
    <property type="term" value="F:lipid binding"/>
    <property type="evidence" value="ECO:0007669"/>
    <property type="project" value="InterPro"/>
</dbReference>
<keyword evidence="8" id="KW-1185">Reference proteome</keyword>
<proteinExistence type="predicted"/>
<keyword evidence="3 5" id="KW-0732">Signal</keyword>
<dbReference type="GO" id="GO:0005548">
    <property type="term" value="F:phospholipid transporter activity"/>
    <property type="evidence" value="ECO:0007669"/>
    <property type="project" value="InterPro"/>
</dbReference>
<protein>
    <recommendedName>
        <fullName evidence="6">MTP large subunit lipid-binding domain-containing protein</fullName>
    </recommendedName>
</protein>
<reference evidence="8" key="1">
    <citation type="submission" date="2010-08" db="EMBL/GenBank/DDBJ databases">
        <authorList>
            <consortium name="Caenorhabditis japonica Sequencing Consortium"/>
            <person name="Wilson R.K."/>
        </authorList>
    </citation>
    <scope>NUCLEOTIDE SEQUENCE [LARGE SCALE GENOMIC DNA]</scope>
    <source>
        <strain evidence="8">DF5081</strain>
    </source>
</reference>
<evidence type="ECO:0000313" key="8">
    <source>
        <dbReference type="Proteomes" id="UP000005237"/>
    </source>
</evidence>
<dbReference type="PANTHER" id="PTHR13024:SF0">
    <property type="entry name" value="MICROSOMAL TRIACYLGLYCEROL TRANSFER PROTEIN"/>
    <property type="match status" value="1"/>
</dbReference>
<name>A0A8R1I3Y7_CAEJA</name>
<dbReference type="Pfam" id="PF19444">
    <property type="entry name" value="MTP_lip_bd"/>
    <property type="match status" value="1"/>
</dbReference>
<dbReference type="GO" id="GO:0016323">
    <property type="term" value="C:basolateral plasma membrane"/>
    <property type="evidence" value="ECO:0007669"/>
    <property type="project" value="TreeGrafter"/>
</dbReference>
<evidence type="ECO:0000256" key="2">
    <source>
        <dbReference type="ARBA" id="ARBA00022448"/>
    </source>
</evidence>
<reference evidence="7" key="2">
    <citation type="submission" date="2022-06" db="UniProtKB">
        <authorList>
            <consortium name="EnsemblMetazoa"/>
        </authorList>
    </citation>
    <scope>IDENTIFICATION</scope>
    <source>
        <strain evidence="7">DF5081</strain>
    </source>
</reference>
<dbReference type="GO" id="GO:0005783">
    <property type="term" value="C:endoplasmic reticulum"/>
    <property type="evidence" value="ECO:0007669"/>
    <property type="project" value="UniProtKB-SubCell"/>
</dbReference>
<dbReference type="InterPro" id="IPR039988">
    <property type="entry name" value="MTTP"/>
</dbReference>
<dbReference type="EnsemblMetazoa" id="CJA14529.1">
    <property type="protein sequence ID" value="CJA14529.1"/>
    <property type="gene ID" value="WBGene00133733"/>
</dbReference>
<dbReference type="PANTHER" id="PTHR13024">
    <property type="entry name" value="MICROSOMAL TRIGLYCERIDE TRANSFER PROTEIN, LARGE SUBUNIT"/>
    <property type="match status" value="1"/>
</dbReference>
<feature type="domain" description="MTP large subunit lipid-binding" evidence="6">
    <location>
        <begin position="709"/>
        <end position="886"/>
    </location>
</feature>
<dbReference type="AlphaFoldDB" id="A0A8R1I3Y7"/>
<feature type="chain" id="PRO_5035922985" description="MTP large subunit lipid-binding domain-containing protein" evidence="5">
    <location>
        <begin position="21"/>
        <end position="892"/>
    </location>
</feature>